<feature type="domain" description="Reverse transcriptase zinc-binding" evidence="2">
    <location>
        <begin position="142"/>
        <end position="225"/>
    </location>
</feature>
<proteinExistence type="predicted"/>
<sequence length="484" mass="54889">MSSIISLTLERIQRGFLWGGGALERKIHLVRWELVCLEKDNGGLGVKSLSILNKALLCKWSWRFAMEREAFWNQVIRGKYGEEQGGWSSKEARGEGHGVGLWKTLRKEWEVVKIFFVALNRKQIQQGVDDRVIWRETNCGKFSVKSLYKSLVSGHPISFPSSAIWKVTVQPRVSFFWVGSNVGKALTLDQLQRRGWALANKCYLCQRHEESIDHILLHCDKARELFGCCFSLCSGCSGCCQPRLRRRFRGGMGLLWGRRGRVFGKQVLCAFFGRFGRQGTKLLFEEEELSIQRLKTSFIYFLWSEMKRSIKDGPLTLVDFVGLKGNPEGSSVGLALGLLPSGHQFESPQGHWRQEHGWARLKENSHAEQSLAWSKKANGAVGVGVWKEILKESDWCWDNMVFLAGRAPKSDFGKIFGALIHRCSIASLTSLLWLRIGMQRLRNVGLKFWPSLEEDSVMWRRGRNGDVGEGAHSGQPPNKRGATS</sequence>
<dbReference type="InterPro" id="IPR026960">
    <property type="entry name" value="RVT-Znf"/>
</dbReference>
<dbReference type="Pfam" id="PF13966">
    <property type="entry name" value="zf-RVT"/>
    <property type="match status" value="1"/>
</dbReference>
<feature type="region of interest" description="Disordered" evidence="1">
    <location>
        <begin position="463"/>
        <end position="484"/>
    </location>
</feature>
<dbReference type="PANTHER" id="PTHR33116:SF78">
    <property type="entry name" value="OS12G0587133 PROTEIN"/>
    <property type="match status" value="1"/>
</dbReference>
<dbReference type="Proteomes" id="UP000288805">
    <property type="component" value="Unassembled WGS sequence"/>
</dbReference>
<dbReference type="EMBL" id="QGNW01001176">
    <property type="protein sequence ID" value="RVW51870.1"/>
    <property type="molecule type" value="Genomic_DNA"/>
</dbReference>
<gene>
    <name evidence="3" type="primary">VvCHDh000004_857</name>
    <name evidence="3" type="ORF">CK203_068021</name>
</gene>
<name>A0A438EVY1_VITVI</name>
<protein>
    <submittedName>
        <fullName evidence="3">Putative ribonuclease H protein</fullName>
    </submittedName>
</protein>
<organism evidence="3 4">
    <name type="scientific">Vitis vinifera</name>
    <name type="common">Grape</name>
    <dbReference type="NCBI Taxonomy" id="29760"/>
    <lineage>
        <taxon>Eukaryota</taxon>
        <taxon>Viridiplantae</taxon>
        <taxon>Streptophyta</taxon>
        <taxon>Embryophyta</taxon>
        <taxon>Tracheophyta</taxon>
        <taxon>Spermatophyta</taxon>
        <taxon>Magnoliopsida</taxon>
        <taxon>eudicotyledons</taxon>
        <taxon>Gunneridae</taxon>
        <taxon>Pentapetalae</taxon>
        <taxon>rosids</taxon>
        <taxon>Vitales</taxon>
        <taxon>Vitaceae</taxon>
        <taxon>Viteae</taxon>
        <taxon>Vitis</taxon>
    </lineage>
</organism>
<evidence type="ECO:0000313" key="4">
    <source>
        <dbReference type="Proteomes" id="UP000288805"/>
    </source>
</evidence>
<reference evidence="3 4" key="1">
    <citation type="journal article" date="2018" name="PLoS Genet.">
        <title>Population sequencing reveals clonal diversity and ancestral inbreeding in the grapevine cultivar Chardonnay.</title>
        <authorList>
            <person name="Roach M.J."/>
            <person name="Johnson D.L."/>
            <person name="Bohlmann J."/>
            <person name="van Vuuren H.J."/>
            <person name="Jones S.J."/>
            <person name="Pretorius I.S."/>
            <person name="Schmidt S.A."/>
            <person name="Borneman A.R."/>
        </authorList>
    </citation>
    <scope>NUCLEOTIDE SEQUENCE [LARGE SCALE GENOMIC DNA]</scope>
    <source>
        <strain evidence="4">cv. Chardonnay</strain>
        <tissue evidence="3">Leaf</tissue>
    </source>
</reference>
<dbReference type="PANTHER" id="PTHR33116">
    <property type="entry name" value="REVERSE TRANSCRIPTASE ZINC-BINDING DOMAIN-CONTAINING PROTEIN-RELATED-RELATED"/>
    <property type="match status" value="1"/>
</dbReference>
<accession>A0A438EVY1</accession>
<dbReference type="AlphaFoldDB" id="A0A438EVY1"/>
<comment type="caution">
    <text evidence="3">The sequence shown here is derived from an EMBL/GenBank/DDBJ whole genome shotgun (WGS) entry which is preliminary data.</text>
</comment>
<evidence type="ECO:0000313" key="3">
    <source>
        <dbReference type="EMBL" id="RVW51870.1"/>
    </source>
</evidence>
<evidence type="ECO:0000259" key="2">
    <source>
        <dbReference type="Pfam" id="PF13966"/>
    </source>
</evidence>
<evidence type="ECO:0000256" key="1">
    <source>
        <dbReference type="SAM" id="MobiDB-lite"/>
    </source>
</evidence>